<feature type="region of interest" description="Disordered" evidence="1">
    <location>
        <begin position="244"/>
        <end position="270"/>
    </location>
</feature>
<dbReference type="AlphaFoldDB" id="K3X509"/>
<dbReference type="EMBL" id="GL376608">
    <property type="status" value="NOT_ANNOTATED_CDS"/>
    <property type="molecule type" value="Genomic_DNA"/>
</dbReference>
<sequence>ARTSIVYEFEVVSFKSDPAGAQHYKVESDLRDVKGASSITVPSPTGSSVKYPLTFSPIVSGTYFGSITFTNEATKEYIWYTIEANVSPPEPETTLDMRAVVRGAIGVEIRLGNPLDHAVTFAIDLQGQGLLGPATFSLEAQESGVYELVYSPLMVTTGVDANATENNGEELQGVEEGAILFANDEIGQFWYRLHLSAIAAPAQEMNNMLCVVGDVCSQPILLQNPSEKELLLQYRVTNTRNFSIKGSSSPQAKSSSMKVHHRNDGSSAALSSPRVILPPFGQATVIVEYTPSSLSEYESTSVIFFEPGVVSDWKFTVKGIGKAPSVMKPIVVTAKVHEAASTLFTFKNPFAEPLRVDVKLVVGESESKSSSSKQYGGSNADKKSSSVFDILLKKSRVQMESFGHLQVPISFIPQFVCEARAEIVIHGSEEYDELEWRYPIHGIAEAPLHPRPFTFACQARDSLEKKLACELLGAPPDM</sequence>
<dbReference type="EnsemblProtists" id="PYU1_T012308">
    <property type="protein sequence ID" value="PYU1_T012308"/>
    <property type="gene ID" value="PYU1_G012282"/>
</dbReference>
<name>K3X509_GLOUD</name>
<evidence type="ECO:0000313" key="2">
    <source>
        <dbReference type="EnsemblProtists" id="PYU1_T012308"/>
    </source>
</evidence>
<accession>K3X509</accession>
<feature type="compositionally biased region" description="Low complexity" evidence="1">
    <location>
        <begin position="244"/>
        <end position="257"/>
    </location>
</feature>
<dbReference type="HOGENOM" id="CLU_045221_0_0_1"/>
<dbReference type="Proteomes" id="UP000019132">
    <property type="component" value="Unassembled WGS sequence"/>
</dbReference>
<dbReference type="PANTHER" id="PTHR45912">
    <property type="entry name" value="CILIA- AND FLAGELLA-ASSOCIATED PROTEIN 47"/>
    <property type="match status" value="1"/>
</dbReference>
<dbReference type="GO" id="GO:0060271">
    <property type="term" value="P:cilium assembly"/>
    <property type="evidence" value="ECO:0007669"/>
    <property type="project" value="TreeGrafter"/>
</dbReference>
<dbReference type="eggNOG" id="ENOG502QQ4Q">
    <property type="taxonomic scope" value="Eukaryota"/>
</dbReference>
<organism evidence="2 3">
    <name type="scientific">Globisporangium ultimum (strain ATCC 200006 / CBS 805.95 / DAOM BR144)</name>
    <name type="common">Pythium ultimum</name>
    <dbReference type="NCBI Taxonomy" id="431595"/>
    <lineage>
        <taxon>Eukaryota</taxon>
        <taxon>Sar</taxon>
        <taxon>Stramenopiles</taxon>
        <taxon>Oomycota</taxon>
        <taxon>Peronosporomycetes</taxon>
        <taxon>Pythiales</taxon>
        <taxon>Pythiaceae</taxon>
        <taxon>Globisporangium</taxon>
    </lineage>
</organism>
<proteinExistence type="predicted"/>
<evidence type="ECO:0000256" key="1">
    <source>
        <dbReference type="SAM" id="MobiDB-lite"/>
    </source>
</evidence>
<dbReference type="STRING" id="431595.K3X509"/>
<reference evidence="3" key="2">
    <citation type="submission" date="2010-04" db="EMBL/GenBank/DDBJ databases">
        <authorList>
            <person name="Buell R."/>
            <person name="Hamilton J."/>
            <person name="Hostetler J."/>
        </authorList>
    </citation>
    <scope>NUCLEOTIDE SEQUENCE [LARGE SCALE GENOMIC DNA]</scope>
    <source>
        <strain evidence="3">DAOM:BR144</strain>
    </source>
</reference>
<dbReference type="PANTHER" id="PTHR45912:SF3">
    <property type="entry name" value="CILIA- AND FLAGELLA-ASSOCIATED PROTEIN 47"/>
    <property type="match status" value="1"/>
</dbReference>
<dbReference type="VEuPathDB" id="FungiDB:PYU1_G012282"/>
<reference evidence="3" key="1">
    <citation type="journal article" date="2010" name="Genome Biol.">
        <title>Genome sequence of the necrotrophic plant pathogen Pythium ultimum reveals original pathogenicity mechanisms and effector repertoire.</title>
        <authorList>
            <person name="Levesque C.A."/>
            <person name="Brouwer H."/>
            <person name="Cano L."/>
            <person name="Hamilton J.P."/>
            <person name="Holt C."/>
            <person name="Huitema E."/>
            <person name="Raffaele S."/>
            <person name="Robideau G.P."/>
            <person name="Thines M."/>
            <person name="Win J."/>
            <person name="Zerillo M.M."/>
            <person name="Beakes G.W."/>
            <person name="Boore J.L."/>
            <person name="Busam D."/>
            <person name="Dumas B."/>
            <person name="Ferriera S."/>
            <person name="Fuerstenberg S.I."/>
            <person name="Gachon C.M."/>
            <person name="Gaulin E."/>
            <person name="Govers F."/>
            <person name="Grenville-Briggs L."/>
            <person name="Horner N."/>
            <person name="Hostetler J."/>
            <person name="Jiang R.H."/>
            <person name="Johnson J."/>
            <person name="Krajaejun T."/>
            <person name="Lin H."/>
            <person name="Meijer H.J."/>
            <person name="Moore B."/>
            <person name="Morris P."/>
            <person name="Phuntmart V."/>
            <person name="Puiu D."/>
            <person name="Shetty J."/>
            <person name="Stajich J.E."/>
            <person name="Tripathy S."/>
            <person name="Wawra S."/>
            <person name="van West P."/>
            <person name="Whitty B.R."/>
            <person name="Coutinho P.M."/>
            <person name="Henrissat B."/>
            <person name="Martin F."/>
            <person name="Thomas P.D."/>
            <person name="Tyler B.M."/>
            <person name="De Vries R.P."/>
            <person name="Kamoun S."/>
            <person name="Yandell M."/>
            <person name="Tisserat N."/>
            <person name="Buell C.R."/>
        </authorList>
    </citation>
    <scope>NUCLEOTIDE SEQUENCE</scope>
    <source>
        <strain evidence="3">DAOM:BR144</strain>
    </source>
</reference>
<protein>
    <submittedName>
        <fullName evidence="2">Uncharacterized protein</fullName>
    </submittedName>
</protein>
<keyword evidence="3" id="KW-1185">Reference proteome</keyword>
<evidence type="ECO:0000313" key="3">
    <source>
        <dbReference type="Proteomes" id="UP000019132"/>
    </source>
</evidence>
<reference evidence="2" key="3">
    <citation type="submission" date="2015-02" db="UniProtKB">
        <authorList>
            <consortium name="EnsemblProtists"/>
        </authorList>
    </citation>
    <scope>IDENTIFICATION</scope>
    <source>
        <strain evidence="2">DAOM BR144</strain>
    </source>
</reference>
<dbReference type="OMA" id="YDELEWR"/>
<dbReference type="InParanoid" id="K3X509"/>
<dbReference type="GO" id="GO:0005929">
    <property type="term" value="C:cilium"/>
    <property type="evidence" value="ECO:0007669"/>
    <property type="project" value="TreeGrafter"/>
</dbReference>